<keyword evidence="2" id="KW-0812">Transmembrane</keyword>
<proteinExistence type="predicted"/>
<accession>A0ABW1KS27</accession>
<keyword evidence="4" id="KW-1185">Reference proteome</keyword>
<name>A0ABW1KS27_9ACTN</name>
<keyword evidence="2" id="KW-1133">Transmembrane helix</keyword>
<evidence type="ECO:0000313" key="3">
    <source>
        <dbReference type="EMBL" id="MFC6023213.1"/>
    </source>
</evidence>
<feature type="compositionally biased region" description="Pro residues" evidence="1">
    <location>
        <begin position="210"/>
        <end position="222"/>
    </location>
</feature>
<comment type="caution">
    <text evidence="3">The sequence shown here is derived from an EMBL/GenBank/DDBJ whole genome shotgun (WGS) entry which is preliminary data.</text>
</comment>
<dbReference type="Proteomes" id="UP001596203">
    <property type="component" value="Unassembled WGS sequence"/>
</dbReference>
<organism evidence="3 4">
    <name type="scientific">Plantactinospora solaniradicis</name>
    <dbReference type="NCBI Taxonomy" id="1723736"/>
    <lineage>
        <taxon>Bacteria</taxon>
        <taxon>Bacillati</taxon>
        <taxon>Actinomycetota</taxon>
        <taxon>Actinomycetes</taxon>
        <taxon>Micromonosporales</taxon>
        <taxon>Micromonosporaceae</taxon>
        <taxon>Plantactinospora</taxon>
    </lineage>
</organism>
<evidence type="ECO:0000256" key="2">
    <source>
        <dbReference type="SAM" id="Phobius"/>
    </source>
</evidence>
<sequence>MVYPSDPGPLDFLSQRYTQLRLLGQNAVAELYGGVDQAGAPVSVVVLTGSAAADQQLRGAFAAAVGNSSFAPQGGDLPVHAADLSGPRPWAATHQQPGQHGAERLLAGLPGGPITAIPPGAPFTATLPGAPPTPAPPGAVPGWPPGPGYPATPPPRARMSTGAKTALIAGGVVLLLVVGLGVFAVGRFLTDPNPVAISTGGPSPQEDPSLPDPSAVPKPGNPDPSGGPGGPTPEPGEPTLRPATPVTVLGPSYAAGDETYTMAFSGWPIAFRTPETWGCMGGQPKIPDSRVWVCIDEGNPGSRQRANILLRPCPTTCTAAEQKAMNEVWLDEPEKAKKVRQRTYYVETKANDKGLYTVDASHFFTDPKDKTKHWQIGVYVESPPDTRDQVLKILNDVVTQAG</sequence>
<dbReference type="RefSeq" id="WP_377433231.1">
    <property type="nucleotide sequence ID" value="NZ_JBHSPR010000085.1"/>
</dbReference>
<evidence type="ECO:0000256" key="1">
    <source>
        <dbReference type="SAM" id="MobiDB-lite"/>
    </source>
</evidence>
<feature type="compositionally biased region" description="Pro residues" evidence="1">
    <location>
        <begin position="129"/>
        <end position="156"/>
    </location>
</feature>
<keyword evidence="2" id="KW-0472">Membrane</keyword>
<dbReference type="EMBL" id="JBHSPR010000085">
    <property type="protein sequence ID" value="MFC6023213.1"/>
    <property type="molecule type" value="Genomic_DNA"/>
</dbReference>
<gene>
    <name evidence="3" type="ORF">ACFP2T_44565</name>
</gene>
<protein>
    <submittedName>
        <fullName evidence="3">Uncharacterized protein</fullName>
    </submittedName>
</protein>
<evidence type="ECO:0000313" key="4">
    <source>
        <dbReference type="Proteomes" id="UP001596203"/>
    </source>
</evidence>
<feature type="transmembrane region" description="Helical" evidence="2">
    <location>
        <begin position="166"/>
        <end position="189"/>
    </location>
</feature>
<feature type="region of interest" description="Disordered" evidence="1">
    <location>
        <begin position="120"/>
        <end position="158"/>
    </location>
</feature>
<reference evidence="4" key="1">
    <citation type="journal article" date="2019" name="Int. J. Syst. Evol. Microbiol.">
        <title>The Global Catalogue of Microorganisms (GCM) 10K type strain sequencing project: providing services to taxonomists for standard genome sequencing and annotation.</title>
        <authorList>
            <consortium name="The Broad Institute Genomics Platform"/>
            <consortium name="The Broad Institute Genome Sequencing Center for Infectious Disease"/>
            <person name="Wu L."/>
            <person name="Ma J."/>
        </authorList>
    </citation>
    <scope>NUCLEOTIDE SEQUENCE [LARGE SCALE GENOMIC DNA]</scope>
    <source>
        <strain evidence="4">ZS-35-S2</strain>
    </source>
</reference>
<feature type="region of interest" description="Disordered" evidence="1">
    <location>
        <begin position="196"/>
        <end position="250"/>
    </location>
</feature>